<dbReference type="Proteomes" id="UP000681967">
    <property type="component" value="Unassembled WGS sequence"/>
</dbReference>
<proteinExistence type="predicted"/>
<dbReference type="EMBL" id="CAJOBH010150911">
    <property type="protein sequence ID" value="CAF4845646.1"/>
    <property type="molecule type" value="Genomic_DNA"/>
</dbReference>
<name>A0A8S3BGD0_9BILA</name>
<feature type="non-terminal residue" evidence="1">
    <location>
        <position position="1"/>
    </location>
</feature>
<dbReference type="EMBL" id="CAJOBJ010153711">
    <property type="protein sequence ID" value="CAF4817192.1"/>
    <property type="molecule type" value="Genomic_DNA"/>
</dbReference>
<sequence length="56" mass="6254">SPIMSNDIETNIESSTSTPELNLLLDKLTEILRFRSGCRRHLGVIQQEKDVSPSSP</sequence>
<accession>A0A8S3BGD0</accession>
<dbReference type="Proteomes" id="UP000681720">
    <property type="component" value="Unassembled WGS sequence"/>
</dbReference>
<protein>
    <submittedName>
        <fullName evidence="1">Uncharacterized protein</fullName>
    </submittedName>
</protein>
<evidence type="ECO:0000313" key="1">
    <source>
        <dbReference type="EMBL" id="CAF4817192.1"/>
    </source>
</evidence>
<gene>
    <name evidence="2" type="ORF">BYL167_LOCUS49989</name>
    <name evidence="1" type="ORF">GIL414_LOCUS47838</name>
</gene>
<organism evidence="1 3">
    <name type="scientific">Rotaria magnacalcarata</name>
    <dbReference type="NCBI Taxonomy" id="392030"/>
    <lineage>
        <taxon>Eukaryota</taxon>
        <taxon>Metazoa</taxon>
        <taxon>Spiralia</taxon>
        <taxon>Gnathifera</taxon>
        <taxon>Rotifera</taxon>
        <taxon>Eurotatoria</taxon>
        <taxon>Bdelloidea</taxon>
        <taxon>Philodinida</taxon>
        <taxon>Philodinidae</taxon>
        <taxon>Rotaria</taxon>
    </lineage>
</organism>
<comment type="caution">
    <text evidence="1">The sequence shown here is derived from an EMBL/GenBank/DDBJ whole genome shotgun (WGS) entry which is preliminary data.</text>
</comment>
<feature type="non-terminal residue" evidence="1">
    <location>
        <position position="56"/>
    </location>
</feature>
<dbReference type="AlphaFoldDB" id="A0A8S3BGD0"/>
<evidence type="ECO:0000313" key="3">
    <source>
        <dbReference type="Proteomes" id="UP000681720"/>
    </source>
</evidence>
<reference evidence="1" key="1">
    <citation type="submission" date="2021-02" db="EMBL/GenBank/DDBJ databases">
        <authorList>
            <person name="Nowell W R."/>
        </authorList>
    </citation>
    <scope>NUCLEOTIDE SEQUENCE</scope>
</reference>
<evidence type="ECO:0000313" key="2">
    <source>
        <dbReference type="EMBL" id="CAF4845646.1"/>
    </source>
</evidence>